<dbReference type="AlphaFoldDB" id="A0A1Q4NV03"/>
<comment type="caution">
    <text evidence="2">The sequence shown here is derived from an EMBL/GenBank/DDBJ whole genome shotgun (WGS) entry which is preliminary data.</text>
</comment>
<evidence type="ECO:0000313" key="2">
    <source>
        <dbReference type="EMBL" id="OKB64702.1"/>
    </source>
</evidence>
<gene>
    <name evidence="2" type="ORF">BHU62_21430</name>
</gene>
<proteinExistence type="predicted"/>
<dbReference type="Proteomes" id="UP000185770">
    <property type="component" value="Unassembled WGS sequence"/>
</dbReference>
<sequence>MPLGEILWNLRLLVIDIVFDTGAVAGLWAIGKPLFVFSLALIADIIVVINIGVSLAAETDGLYYLFYFT</sequence>
<feature type="transmembrane region" description="Helical" evidence="1">
    <location>
        <begin position="34"/>
        <end position="57"/>
    </location>
</feature>
<accession>A0A1Q4NV03</accession>
<keyword evidence="1" id="KW-1133">Transmembrane helix</keyword>
<name>A0A1Q4NV03_SERMA</name>
<evidence type="ECO:0000313" key="3">
    <source>
        <dbReference type="Proteomes" id="UP000185770"/>
    </source>
</evidence>
<keyword evidence="1" id="KW-0472">Membrane</keyword>
<feature type="transmembrane region" description="Helical" evidence="1">
    <location>
        <begin position="6"/>
        <end position="27"/>
    </location>
</feature>
<protein>
    <submittedName>
        <fullName evidence="2">Uncharacterized protein</fullName>
    </submittedName>
</protein>
<dbReference type="EMBL" id="MJAO01000030">
    <property type="protein sequence ID" value="OKB64702.1"/>
    <property type="molecule type" value="Genomic_DNA"/>
</dbReference>
<keyword evidence="1" id="KW-0812">Transmembrane</keyword>
<organism evidence="2 3">
    <name type="scientific">Serratia marcescens</name>
    <dbReference type="NCBI Taxonomy" id="615"/>
    <lineage>
        <taxon>Bacteria</taxon>
        <taxon>Pseudomonadati</taxon>
        <taxon>Pseudomonadota</taxon>
        <taxon>Gammaproteobacteria</taxon>
        <taxon>Enterobacterales</taxon>
        <taxon>Yersiniaceae</taxon>
        <taxon>Serratia</taxon>
    </lineage>
</organism>
<reference evidence="2 3" key="1">
    <citation type="submission" date="2016-09" db="EMBL/GenBank/DDBJ databases">
        <title>Serratia marcescens MSU-97 and epiphytic antimycotic-producing bacteria.</title>
        <authorList>
            <person name="Matilla M.A."/>
        </authorList>
    </citation>
    <scope>NUCLEOTIDE SEQUENCE [LARGE SCALE GENOMIC DNA]</scope>
    <source>
        <strain evidence="2 3">MSU-97</strain>
    </source>
</reference>
<evidence type="ECO:0000256" key="1">
    <source>
        <dbReference type="SAM" id="Phobius"/>
    </source>
</evidence>